<proteinExistence type="predicted"/>
<reference evidence="1" key="1">
    <citation type="submission" date="2021-12" db="EMBL/GenBank/DDBJ databases">
        <authorList>
            <person name="King R."/>
        </authorList>
    </citation>
    <scope>NUCLEOTIDE SEQUENCE</scope>
</reference>
<reference evidence="1" key="2">
    <citation type="submission" date="2022-10" db="EMBL/GenBank/DDBJ databases">
        <authorList>
            <consortium name="ENA_rothamsted_submissions"/>
            <consortium name="culmorum"/>
            <person name="King R."/>
        </authorList>
    </citation>
    <scope>NUCLEOTIDE SEQUENCE</scope>
</reference>
<protein>
    <submittedName>
        <fullName evidence="1">Uncharacterized protein</fullName>
    </submittedName>
</protein>
<evidence type="ECO:0000313" key="1">
    <source>
        <dbReference type="EMBL" id="CAG9794788.1"/>
    </source>
</evidence>
<dbReference type="AlphaFoldDB" id="A0A9N9RE31"/>
<evidence type="ECO:0000313" key="2">
    <source>
        <dbReference type="Proteomes" id="UP001153714"/>
    </source>
</evidence>
<gene>
    <name evidence="1" type="ORF">DIATSA_LOCUS12139</name>
</gene>
<dbReference type="Proteomes" id="UP001153714">
    <property type="component" value="Chromosome 7"/>
</dbReference>
<name>A0A9N9RE31_9NEOP</name>
<organism evidence="1 2">
    <name type="scientific">Diatraea saccharalis</name>
    <name type="common">sugarcane borer</name>
    <dbReference type="NCBI Taxonomy" id="40085"/>
    <lineage>
        <taxon>Eukaryota</taxon>
        <taxon>Metazoa</taxon>
        <taxon>Ecdysozoa</taxon>
        <taxon>Arthropoda</taxon>
        <taxon>Hexapoda</taxon>
        <taxon>Insecta</taxon>
        <taxon>Pterygota</taxon>
        <taxon>Neoptera</taxon>
        <taxon>Endopterygota</taxon>
        <taxon>Lepidoptera</taxon>
        <taxon>Glossata</taxon>
        <taxon>Ditrysia</taxon>
        <taxon>Pyraloidea</taxon>
        <taxon>Crambidae</taxon>
        <taxon>Crambinae</taxon>
        <taxon>Diatraea</taxon>
    </lineage>
</organism>
<dbReference type="OrthoDB" id="8190480at2759"/>
<accession>A0A9N9RE31</accession>
<dbReference type="EMBL" id="OU893338">
    <property type="protein sequence ID" value="CAG9794788.1"/>
    <property type="molecule type" value="Genomic_DNA"/>
</dbReference>
<keyword evidence="2" id="KW-1185">Reference proteome</keyword>
<sequence>MLETQVSFLVKAVSTLAQAECNPTQKTLKSFYLMRCRELTKGFGLPEKYFSSKVRCPRCFVDWEKGTEVKIQQIKLSKKQRRRIRQYKTNKSNNNYVEERRQLLFSNKIEQMCKFCKNSSIIISPKPAKQEASKVVFSSENRQNKALSVEGNEVTKINNKKNGKKNNNVCTIPKKIQSSTESPEVNVYSKSKDAFSLSNKNNTLKGVVKPEKNVKNNKKKKDKFAGLCQQAVLASAKLKEEKLKQNKLNLFLKPSS</sequence>